<sequence length="216" mass="24196">MRCIISWFLRNTHFNQLSEPCGVHSRPFFSSVTMSCFEAPVSSFVRPCSRTGILHIFSCSSMQQHGRHQCLTCRSNDVSSFPSSALSEKASLNRHHLAHAASKQSNPNPLSQQWLHTQVGVSQPMQPLAPVPRGMAFAFSLSLRHLNQRHPPSSLSPISEHIPSIRLLTSFTISRAKQNKNRFSPSFLLGRRRRQHIIIMFTISPSLLSLSPSSAL</sequence>
<dbReference type="AlphaFoldDB" id="A0A2T4C6S7"/>
<proteinExistence type="predicted"/>
<dbReference type="EMBL" id="KZ679130">
    <property type="protein sequence ID" value="PTB77255.1"/>
    <property type="molecule type" value="Genomic_DNA"/>
</dbReference>
<reference evidence="1 2" key="1">
    <citation type="submission" date="2016-07" db="EMBL/GenBank/DDBJ databases">
        <title>Multiple horizontal gene transfer events from other fungi enriched the ability of initially mycotrophic Trichoderma (Ascomycota) to feed on dead plant biomass.</title>
        <authorList>
            <consortium name="DOE Joint Genome Institute"/>
            <person name="Aerts A."/>
            <person name="Atanasova L."/>
            <person name="Chenthamara K."/>
            <person name="Zhang J."/>
            <person name="Grujic M."/>
            <person name="Henrissat B."/>
            <person name="Kuo A."/>
            <person name="Salamov A."/>
            <person name="Lipzen A."/>
            <person name="Labutti K."/>
            <person name="Barry K."/>
            <person name="Miao Y."/>
            <person name="Rahimi M.J."/>
            <person name="Shen Q."/>
            <person name="Grigoriev I.V."/>
            <person name="Kubicek C.P."/>
            <person name="Druzhinina I.S."/>
        </authorList>
    </citation>
    <scope>NUCLEOTIDE SEQUENCE [LARGE SCALE GENOMIC DNA]</scope>
    <source>
        <strain evidence="1 2">ATCC 18648</strain>
    </source>
</reference>
<keyword evidence="2" id="KW-1185">Reference proteome</keyword>
<protein>
    <submittedName>
        <fullName evidence="1">Uncharacterized protein</fullName>
    </submittedName>
</protein>
<accession>A0A2T4C6S7</accession>
<evidence type="ECO:0000313" key="2">
    <source>
        <dbReference type="Proteomes" id="UP000240760"/>
    </source>
</evidence>
<name>A0A2T4C6S7_TRILO</name>
<evidence type="ECO:0000313" key="1">
    <source>
        <dbReference type="EMBL" id="PTB77255.1"/>
    </source>
</evidence>
<gene>
    <name evidence="1" type="ORF">M440DRAFT_276009</name>
</gene>
<dbReference type="Proteomes" id="UP000240760">
    <property type="component" value="Unassembled WGS sequence"/>
</dbReference>
<organism evidence="1 2">
    <name type="scientific">Trichoderma longibrachiatum ATCC 18648</name>
    <dbReference type="NCBI Taxonomy" id="983965"/>
    <lineage>
        <taxon>Eukaryota</taxon>
        <taxon>Fungi</taxon>
        <taxon>Dikarya</taxon>
        <taxon>Ascomycota</taxon>
        <taxon>Pezizomycotina</taxon>
        <taxon>Sordariomycetes</taxon>
        <taxon>Hypocreomycetidae</taxon>
        <taxon>Hypocreales</taxon>
        <taxon>Hypocreaceae</taxon>
        <taxon>Trichoderma</taxon>
    </lineage>
</organism>